<sequence>MWDLENQTRYEAQRAFVRDRDGSEIWLVVVRGTFDISAEGECSIAQEQEPVALVPQYLGKPGHSLLRCDTDMVRTKPGTDVLVNGWAYAPLGRPTTEVSVSLTVGPIRKTLTVTGDRHWRRGLSGLTPSLPTPFLKLPVTYERAYGGPSLEGIHGGPMNGPDQNPLGVGLNVTEGACLPNIEYRDAPLDRGERRARPAGLGAIACSWMPRRKLAGTYDETWQRERQPLVSSDFHDEYFYSAPEDQRVPGHLRGGEHVELTNLSPSGRLGFRLPRVSLGFRTLMGNRLVHHRALLHTVLIEPEISRLVMSWHTALPCHHDLYSLQRTIVFEKAHLTYDSRSPHESSRS</sequence>
<dbReference type="Pfam" id="PF09937">
    <property type="entry name" value="DUF2169"/>
    <property type="match status" value="1"/>
</dbReference>
<dbReference type="Proteomes" id="UP000182229">
    <property type="component" value="Unassembled WGS sequence"/>
</dbReference>
<protein>
    <recommendedName>
        <fullName evidence="1">DUF2169 domain-containing protein</fullName>
    </recommendedName>
</protein>
<dbReference type="AlphaFoldDB" id="A0A1L9BJD5"/>
<proteinExistence type="predicted"/>
<reference evidence="2 3" key="2">
    <citation type="submission" date="2016-12" db="EMBL/GenBank/DDBJ databases">
        <title>Draft Genome Sequence of Cystobacter ferrugineus Strain Cbfe23.</title>
        <authorList>
            <person name="Akbar S."/>
            <person name="Dowd S.E."/>
            <person name="Stevens D.C."/>
        </authorList>
    </citation>
    <scope>NUCLEOTIDE SEQUENCE [LARGE SCALE GENOMIC DNA]</scope>
    <source>
        <strain evidence="2 3">Cbfe23</strain>
    </source>
</reference>
<evidence type="ECO:0000259" key="1">
    <source>
        <dbReference type="Pfam" id="PF09937"/>
    </source>
</evidence>
<gene>
    <name evidence="2" type="ORF">BON30_03955</name>
</gene>
<organism evidence="2 3">
    <name type="scientific">Cystobacter ferrugineus</name>
    <dbReference type="NCBI Taxonomy" id="83449"/>
    <lineage>
        <taxon>Bacteria</taxon>
        <taxon>Pseudomonadati</taxon>
        <taxon>Myxococcota</taxon>
        <taxon>Myxococcia</taxon>
        <taxon>Myxococcales</taxon>
        <taxon>Cystobacterineae</taxon>
        <taxon>Archangiaceae</taxon>
        <taxon>Cystobacter</taxon>
    </lineage>
</organism>
<reference evidence="3" key="1">
    <citation type="submission" date="2016-11" db="EMBL/GenBank/DDBJ databases">
        <authorList>
            <person name="Shukria A."/>
            <person name="Stevens D.C."/>
        </authorList>
    </citation>
    <scope>NUCLEOTIDE SEQUENCE [LARGE SCALE GENOMIC DNA]</scope>
    <source>
        <strain evidence="3">Cbfe23</strain>
    </source>
</reference>
<dbReference type="STRING" id="83449.BON30_03955"/>
<dbReference type="EMBL" id="MPIN01000001">
    <property type="protein sequence ID" value="OJH42367.1"/>
    <property type="molecule type" value="Genomic_DNA"/>
</dbReference>
<dbReference type="InterPro" id="IPR018683">
    <property type="entry name" value="DUF2169"/>
</dbReference>
<name>A0A1L9BJD5_9BACT</name>
<evidence type="ECO:0000313" key="3">
    <source>
        <dbReference type="Proteomes" id="UP000182229"/>
    </source>
</evidence>
<comment type="caution">
    <text evidence="2">The sequence shown here is derived from an EMBL/GenBank/DDBJ whole genome shotgun (WGS) entry which is preliminary data.</text>
</comment>
<accession>A0A1L9BJD5</accession>
<feature type="domain" description="DUF2169" evidence="1">
    <location>
        <begin position="22"/>
        <end position="311"/>
    </location>
</feature>
<keyword evidence="3" id="KW-1185">Reference proteome</keyword>
<evidence type="ECO:0000313" key="2">
    <source>
        <dbReference type="EMBL" id="OJH42367.1"/>
    </source>
</evidence>
<dbReference type="RefSeq" id="WP_071896458.1">
    <property type="nucleotide sequence ID" value="NZ_MPIN01000001.1"/>
</dbReference>